<feature type="transmembrane region" description="Helical" evidence="1">
    <location>
        <begin position="58"/>
        <end position="78"/>
    </location>
</feature>
<keyword evidence="1" id="KW-1133">Transmembrane helix</keyword>
<proteinExistence type="predicted"/>
<keyword evidence="4" id="KW-1185">Reference proteome</keyword>
<keyword evidence="1" id="KW-0472">Membrane</keyword>
<sequence length="226" mass="24101">MIRRLPRWVWFGGTLLALLAGVVNAVGYLSFDHQAITHMTGTTTLVGVSAVEGDGAGLVRYLGAMLSFLLGAAVSGMIVRDTSLQLGQRYGAALVIESLLLFAAVPLIHDHANAGLWVAAAACGLQNAMVTTFSGAVVRTTHVTGILTDLGLLIGHRLRGLEVDRRRLRLYMLLFGGFLGGGFAGAFAFGFWRERTLLLPAVMAALTGLGYIAYRRRGLRVSDRSG</sequence>
<dbReference type="HOGENOM" id="CLU_073333_1_1_6"/>
<feature type="transmembrane region" description="Helical" evidence="1">
    <location>
        <begin position="90"/>
        <end position="108"/>
    </location>
</feature>
<evidence type="ECO:0000313" key="2">
    <source>
        <dbReference type="EMBL" id="KGI77433.1"/>
    </source>
</evidence>
<feature type="transmembrane region" description="Helical" evidence="1">
    <location>
        <begin position="170"/>
        <end position="191"/>
    </location>
</feature>
<evidence type="ECO:0000313" key="5">
    <source>
        <dbReference type="Proteomes" id="UP000560000"/>
    </source>
</evidence>
<dbReference type="AlphaFoldDB" id="A0A099CTZ2"/>
<accession>A0A099CTZ2</accession>
<dbReference type="InterPro" id="IPR010699">
    <property type="entry name" value="DUF1275"/>
</dbReference>
<dbReference type="Proteomes" id="UP000560000">
    <property type="component" value="Unassembled WGS sequence"/>
</dbReference>
<dbReference type="EMBL" id="JACHET010000001">
    <property type="protein sequence ID" value="MBB6183125.1"/>
    <property type="molecule type" value="Genomic_DNA"/>
</dbReference>
<evidence type="ECO:0000313" key="4">
    <source>
        <dbReference type="Proteomes" id="UP000029708"/>
    </source>
</evidence>
<dbReference type="STRING" id="1543381.LF63_0108720"/>
<dbReference type="EMBL" id="JROI01000011">
    <property type="protein sequence ID" value="KGI77433.1"/>
    <property type="molecule type" value="Genomic_DNA"/>
</dbReference>
<comment type="caution">
    <text evidence="2">The sequence shown here is derived from an EMBL/GenBank/DDBJ whole genome shotgun (WGS) entry which is preliminary data.</text>
</comment>
<feature type="transmembrane region" description="Helical" evidence="1">
    <location>
        <begin position="197"/>
        <end position="214"/>
    </location>
</feature>
<gene>
    <name evidence="3" type="ORF">HNQ86_000470</name>
    <name evidence="2" type="ORF">LF63_0108720</name>
</gene>
<dbReference type="RefSeq" id="WP_043101070.1">
    <property type="nucleotide sequence ID" value="NZ_JACHET010000001.1"/>
</dbReference>
<reference evidence="3 5" key="2">
    <citation type="submission" date="2020-08" db="EMBL/GenBank/DDBJ databases">
        <title>Genomic Encyclopedia of Type Strains, Phase IV (KMG-IV): sequencing the most valuable type-strain genomes for metagenomic binning, comparative biology and taxonomic classification.</title>
        <authorList>
            <person name="Goeker M."/>
        </authorList>
    </citation>
    <scope>NUCLEOTIDE SEQUENCE [LARGE SCALE GENOMIC DNA]</scope>
    <source>
        <strain evidence="3 5">DSM 107085</strain>
    </source>
</reference>
<evidence type="ECO:0000256" key="1">
    <source>
        <dbReference type="SAM" id="Phobius"/>
    </source>
</evidence>
<keyword evidence="1" id="KW-0812">Transmembrane</keyword>
<dbReference type="OrthoDB" id="270162at2"/>
<name>A0A099CTZ2_9GAMM</name>
<dbReference type="Proteomes" id="UP000029708">
    <property type="component" value="Unassembled WGS sequence"/>
</dbReference>
<reference evidence="2 4" key="1">
    <citation type="submission" date="2014-09" db="EMBL/GenBank/DDBJ databases">
        <title>Xanthomonadaceae 3.5X direct submission.</title>
        <authorList>
            <person name="Fang T."/>
            <person name="Wang H."/>
        </authorList>
    </citation>
    <scope>NUCLEOTIDE SEQUENCE [LARGE SCALE GENOMIC DNA]</scope>
    <source>
        <strain evidence="2 4">3.5X</strain>
    </source>
</reference>
<dbReference type="PANTHER" id="PTHR37314">
    <property type="entry name" value="SLR0142 PROTEIN"/>
    <property type="match status" value="1"/>
</dbReference>
<dbReference type="PANTHER" id="PTHR37314:SF4">
    <property type="entry name" value="UPF0700 TRANSMEMBRANE PROTEIN YOAK"/>
    <property type="match status" value="1"/>
</dbReference>
<evidence type="ECO:0000313" key="3">
    <source>
        <dbReference type="EMBL" id="MBB6183125.1"/>
    </source>
</evidence>
<protein>
    <submittedName>
        <fullName evidence="2">Membrane protein</fullName>
    </submittedName>
</protein>
<dbReference type="Pfam" id="PF06912">
    <property type="entry name" value="DUF1275"/>
    <property type="match status" value="1"/>
</dbReference>
<organism evidence="2 4">
    <name type="scientific">Oleiagrimonas soli</name>
    <dbReference type="NCBI Taxonomy" id="1543381"/>
    <lineage>
        <taxon>Bacteria</taxon>
        <taxon>Pseudomonadati</taxon>
        <taxon>Pseudomonadota</taxon>
        <taxon>Gammaproteobacteria</taxon>
        <taxon>Lysobacterales</taxon>
        <taxon>Rhodanobacteraceae</taxon>
        <taxon>Oleiagrimonas</taxon>
    </lineage>
</organism>